<dbReference type="OrthoDB" id="5065456at2"/>
<dbReference type="RefSeq" id="WP_121029614.1">
    <property type="nucleotide sequence ID" value="NZ_PNJG02000001.1"/>
</dbReference>
<sequence length="276" mass="29710">MSVQATTWVWEHSQAEGSTRLVLLAIADAANREGARSFQSAETLASMCKMSSRTVRRQIKILQDLGEIEVEGRAGSHGTNSYRIVGVPSGHPIGHSNVLGQSVRGDTGGQSIGHLGHADRTSGVASSDTAMSTNPIPHGDPSTTPGSAPVGAAPAEEVEPVQDQHPAHLIAQRAYDATHGALKFMAVRSVAQWAIDKRGETPGRVEQGIAEIHHRGKPVTRAVLDQWFDGALDRKQPWQMDNNERMAAAYRQGTRQTEQDRHLALAAQGWAGEDEQ</sequence>
<organism evidence="2 3">
    <name type="scientific">Kocuria tytonis</name>
    <dbReference type="NCBI Taxonomy" id="2054280"/>
    <lineage>
        <taxon>Bacteria</taxon>
        <taxon>Bacillati</taxon>
        <taxon>Actinomycetota</taxon>
        <taxon>Actinomycetes</taxon>
        <taxon>Micrococcales</taxon>
        <taxon>Micrococcaceae</taxon>
        <taxon>Kocuria</taxon>
    </lineage>
</organism>
<name>A0A495A8Z0_9MICC</name>
<dbReference type="Pfam" id="PF13730">
    <property type="entry name" value="HTH_36"/>
    <property type="match status" value="1"/>
</dbReference>
<dbReference type="AlphaFoldDB" id="A0A495A8Z0"/>
<evidence type="ECO:0000313" key="2">
    <source>
        <dbReference type="EMBL" id="RKQ36233.1"/>
    </source>
</evidence>
<gene>
    <name evidence="2" type="ORF">C1C97_000660</name>
</gene>
<dbReference type="InterPro" id="IPR036388">
    <property type="entry name" value="WH-like_DNA-bd_sf"/>
</dbReference>
<dbReference type="Proteomes" id="UP000249516">
    <property type="component" value="Unassembled WGS sequence"/>
</dbReference>
<dbReference type="EMBL" id="PNJG02000001">
    <property type="protein sequence ID" value="RKQ36233.1"/>
    <property type="molecule type" value="Genomic_DNA"/>
</dbReference>
<accession>A0A495A8Z0</accession>
<feature type="region of interest" description="Disordered" evidence="1">
    <location>
        <begin position="102"/>
        <end position="160"/>
    </location>
</feature>
<feature type="compositionally biased region" description="Polar residues" evidence="1">
    <location>
        <begin position="123"/>
        <end position="146"/>
    </location>
</feature>
<dbReference type="Gene3D" id="1.10.10.10">
    <property type="entry name" value="Winged helix-like DNA-binding domain superfamily/Winged helix DNA-binding domain"/>
    <property type="match status" value="1"/>
</dbReference>
<evidence type="ECO:0000256" key="1">
    <source>
        <dbReference type="SAM" id="MobiDB-lite"/>
    </source>
</evidence>
<protein>
    <submittedName>
        <fullName evidence="2">Helix-turn-helix domain-containing protein</fullName>
    </submittedName>
</protein>
<reference evidence="2 3" key="1">
    <citation type="submission" date="2018-10" db="EMBL/GenBank/DDBJ databases">
        <title>Kocuria tytouropygialis sp. nov., isolated from the uropygial gland of an American barn owl (Tyto furcata).</title>
        <authorList>
            <person name="Braun M.S."/>
            <person name="Wang E."/>
            <person name="Zimmermann S."/>
            <person name="Wagner H."/>
            <person name="Wink M."/>
        </authorList>
    </citation>
    <scope>NUCLEOTIDE SEQUENCE [LARGE SCALE GENOMIC DNA]</scope>
    <source>
        <strain evidence="2 3">442</strain>
    </source>
</reference>
<evidence type="ECO:0000313" key="3">
    <source>
        <dbReference type="Proteomes" id="UP000249516"/>
    </source>
</evidence>
<proteinExistence type="predicted"/>
<comment type="caution">
    <text evidence="2">The sequence shown here is derived from an EMBL/GenBank/DDBJ whole genome shotgun (WGS) entry which is preliminary data.</text>
</comment>
<keyword evidence="3" id="KW-1185">Reference proteome</keyword>